<keyword evidence="3" id="KW-1185">Reference proteome</keyword>
<reference evidence="2 3" key="3">
    <citation type="journal article" date="2015" name="Genome Announc.">
        <title>Draft Genome Sequence of the Archiascomycetous Yeast Saitoella complicata.</title>
        <authorList>
            <person name="Yamauchi K."/>
            <person name="Kondo S."/>
            <person name="Hamamoto M."/>
            <person name="Takahashi Y."/>
            <person name="Ogura Y."/>
            <person name="Hayashi T."/>
            <person name="Nishida H."/>
        </authorList>
    </citation>
    <scope>NUCLEOTIDE SEQUENCE [LARGE SCALE GENOMIC DNA]</scope>
    <source>
        <strain evidence="2 3">NRRL Y-17804</strain>
    </source>
</reference>
<sequence length="140" mass="15532">MCSPYALTYTLTSYPSYPTPFIYSFLPTLTQDPWHQRPPCPPPLIQRASSPYHAARPVRRKPYVTLSDTLGLPAGVVLVLGVVTLVTTADDVYQQQFSHPIPKHRNRRKQEGDSRSQGSQCSTAADGSTTYPSFQVESSC</sequence>
<proteinExistence type="predicted"/>
<dbReference type="Proteomes" id="UP000033140">
    <property type="component" value="Unassembled WGS sequence"/>
</dbReference>
<dbReference type="AlphaFoldDB" id="A0A0E9N9F8"/>
<evidence type="ECO:0000256" key="1">
    <source>
        <dbReference type="SAM" id="MobiDB-lite"/>
    </source>
</evidence>
<reference evidence="2 3" key="1">
    <citation type="journal article" date="2011" name="J. Gen. Appl. Microbiol.">
        <title>Draft genome sequencing of the enigmatic yeast Saitoella complicata.</title>
        <authorList>
            <person name="Nishida H."/>
            <person name="Hamamoto M."/>
            <person name="Sugiyama J."/>
        </authorList>
    </citation>
    <scope>NUCLEOTIDE SEQUENCE [LARGE SCALE GENOMIC DNA]</scope>
    <source>
        <strain evidence="2 3">NRRL Y-17804</strain>
    </source>
</reference>
<reference evidence="2 3" key="2">
    <citation type="journal article" date="2014" name="J. Gen. Appl. Microbiol.">
        <title>The early diverging ascomycetous budding yeast Saitoella complicata has three histone deacetylases belonging to the Clr6, Hos2, and Rpd3 lineages.</title>
        <authorList>
            <person name="Nishida H."/>
            <person name="Matsumoto T."/>
            <person name="Kondo S."/>
            <person name="Hamamoto M."/>
            <person name="Yoshikawa H."/>
        </authorList>
    </citation>
    <scope>NUCLEOTIDE SEQUENCE [LARGE SCALE GENOMIC DNA]</scope>
    <source>
        <strain evidence="2 3">NRRL Y-17804</strain>
    </source>
</reference>
<evidence type="ECO:0000313" key="2">
    <source>
        <dbReference type="EMBL" id="GAO46418.1"/>
    </source>
</evidence>
<protein>
    <submittedName>
        <fullName evidence="2">Uncharacterized protein</fullName>
    </submittedName>
</protein>
<evidence type="ECO:0000313" key="3">
    <source>
        <dbReference type="Proteomes" id="UP000033140"/>
    </source>
</evidence>
<accession>A0A0E9N9F8</accession>
<dbReference type="EMBL" id="BACD03000004">
    <property type="protein sequence ID" value="GAO46418.1"/>
    <property type="molecule type" value="Genomic_DNA"/>
</dbReference>
<comment type="caution">
    <text evidence="2">The sequence shown here is derived from an EMBL/GenBank/DDBJ whole genome shotgun (WGS) entry which is preliminary data.</text>
</comment>
<gene>
    <name evidence="2" type="ORF">G7K_0649-t1</name>
</gene>
<feature type="region of interest" description="Disordered" evidence="1">
    <location>
        <begin position="96"/>
        <end position="140"/>
    </location>
</feature>
<name>A0A0E9N9F8_SAICN</name>
<feature type="compositionally biased region" description="Polar residues" evidence="1">
    <location>
        <begin position="115"/>
        <end position="140"/>
    </location>
</feature>
<organism evidence="2 3">
    <name type="scientific">Saitoella complicata (strain BCRC 22490 / CBS 7301 / JCM 7358 / NBRC 10748 / NRRL Y-17804)</name>
    <dbReference type="NCBI Taxonomy" id="698492"/>
    <lineage>
        <taxon>Eukaryota</taxon>
        <taxon>Fungi</taxon>
        <taxon>Dikarya</taxon>
        <taxon>Ascomycota</taxon>
        <taxon>Taphrinomycotina</taxon>
        <taxon>Taphrinomycotina incertae sedis</taxon>
        <taxon>Saitoella</taxon>
    </lineage>
</organism>